<dbReference type="CDD" id="cd01347">
    <property type="entry name" value="ligand_gated_channel"/>
    <property type="match status" value="1"/>
</dbReference>
<gene>
    <name evidence="16" type="ORF">ACFFUV_17875</name>
</gene>
<keyword evidence="6 13" id="KW-0732">Signal</keyword>
<feature type="domain" description="TonB-dependent receptor-like beta-barrel" evidence="14">
    <location>
        <begin position="232"/>
        <end position="656"/>
    </location>
</feature>
<reference evidence="16 17" key="1">
    <citation type="submission" date="2024-09" db="EMBL/GenBank/DDBJ databases">
        <authorList>
            <person name="Sun Q."/>
            <person name="Mori K."/>
        </authorList>
    </citation>
    <scope>NUCLEOTIDE SEQUENCE [LARGE SCALE GENOMIC DNA]</scope>
    <source>
        <strain evidence="16 17">CECT 8064</strain>
    </source>
</reference>
<dbReference type="InterPro" id="IPR000531">
    <property type="entry name" value="Beta-barrel_TonB"/>
</dbReference>
<dbReference type="NCBIfam" id="TIGR01786">
    <property type="entry name" value="TonB-hemlactrns"/>
    <property type="match status" value="1"/>
</dbReference>
<evidence type="ECO:0000256" key="9">
    <source>
        <dbReference type="ARBA" id="ARBA00023170"/>
    </source>
</evidence>
<comment type="subcellular location">
    <subcellularLocation>
        <location evidence="1 11">Cell outer membrane</location>
        <topology evidence="1 11">Multi-pass membrane protein</topology>
    </subcellularLocation>
</comment>
<keyword evidence="4 11" id="KW-1134">Transmembrane beta strand</keyword>
<evidence type="ECO:0000256" key="11">
    <source>
        <dbReference type="PROSITE-ProRule" id="PRU01360"/>
    </source>
</evidence>
<evidence type="ECO:0000256" key="6">
    <source>
        <dbReference type="ARBA" id="ARBA00022729"/>
    </source>
</evidence>
<dbReference type="PANTHER" id="PTHR30069:SF29">
    <property type="entry name" value="HEMOGLOBIN AND HEMOGLOBIN-HAPTOGLOBIN-BINDING PROTEIN 1-RELATED"/>
    <property type="match status" value="1"/>
</dbReference>
<evidence type="ECO:0000313" key="16">
    <source>
        <dbReference type="EMBL" id="MFB9136841.1"/>
    </source>
</evidence>
<feature type="domain" description="TonB-dependent receptor plug" evidence="15">
    <location>
        <begin position="44"/>
        <end position="154"/>
    </location>
</feature>
<evidence type="ECO:0000256" key="5">
    <source>
        <dbReference type="ARBA" id="ARBA00022692"/>
    </source>
</evidence>
<keyword evidence="5 11" id="KW-0812">Transmembrane</keyword>
<dbReference type="PROSITE" id="PS52016">
    <property type="entry name" value="TONB_DEPENDENT_REC_3"/>
    <property type="match status" value="1"/>
</dbReference>
<evidence type="ECO:0000256" key="4">
    <source>
        <dbReference type="ARBA" id="ARBA00022452"/>
    </source>
</evidence>
<keyword evidence="17" id="KW-1185">Reference proteome</keyword>
<keyword evidence="3 11" id="KW-0813">Transport</keyword>
<keyword evidence="7 12" id="KW-0798">TonB box</keyword>
<comment type="similarity">
    <text evidence="2">Belongs to the TonB-dependent receptor family. Hemoglobin/haptoglobin binding protein subfamily.</text>
</comment>
<dbReference type="InterPro" id="IPR037066">
    <property type="entry name" value="Plug_dom_sf"/>
</dbReference>
<dbReference type="InterPro" id="IPR012910">
    <property type="entry name" value="Plug_dom"/>
</dbReference>
<protein>
    <submittedName>
        <fullName evidence="16">TonB-dependent hemoglobin/transferrin/lactoferrin family receptor</fullName>
    </submittedName>
</protein>
<dbReference type="InterPro" id="IPR039426">
    <property type="entry name" value="TonB-dep_rcpt-like"/>
</dbReference>
<evidence type="ECO:0000256" key="12">
    <source>
        <dbReference type="RuleBase" id="RU003357"/>
    </source>
</evidence>
<dbReference type="RefSeq" id="WP_390195374.1">
    <property type="nucleotide sequence ID" value="NZ_JBHMEP010000007.1"/>
</dbReference>
<evidence type="ECO:0000259" key="14">
    <source>
        <dbReference type="Pfam" id="PF00593"/>
    </source>
</evidence>
<sequence length="692" mass="77376">MYKVSLLSASIVAALSFPALAEENSKSDAENVVVFATRSNETIDNAAASVAIISDQDIEKRMAKDLNDLFDYTPGVTLNNAGRQGVQSINIRGMEGKRVKIIVDGTSQPSQFDGGRYEFINSSAVTIDPDMVKSVTVVKGSASSLQGSNALGGVVAFQTKDPSDFLAGNKTFGGQAKLAYSSEDNSFSEHVALANRSGDLESLVAYTRRDGEETDNFADNNDLQNYSLKSKDTKNNDLLLKLQYQVNPSHRLEWTGEAIHNDSTGDVQNSFYPQYQGDDETKQYRLAVKHIWQTPYAFADTIDTQVSWLDRDQSAVTNRSNSSNTQRKDYYYKERKIEIESQFDKALDNHYIVYGFSYSHNDIDNTNNEYNTSSADQQLIYTPKAKEQTAGLFIQDEIYLFDDALKIIPGLRYDYYSTEPSPTATESFEDSSDSALTARLGANYALNAKNSVYAQISQGFRAPAFDELYYTYDNPTRGYINTPNPDLNAEKSIAYELGYRYRGALSSIEFNMFYSDYDDFIERTVEVLPSGIQNMYYDNLNKATIKGVELANSIQWYDSGLSTRVAATYAEGEDGDGSPIDSVNPWNGVIALNYNDDQGLWGTSLTFNYTASKQSKDISESARSSQTTLPSSQVIDLTAYYKPIKDVTIRAGVFNLTNEEYYLWNDVRGDSDLFKDNSQAKRNYSLSVMYQF</sequence>
<dbReference type="Pfam" id="PF07715">
    <property type="entry name" value="Plug"/>
    <property type="match status" value="1"/>
</dbReference>
<feature type="chain" id="PRO_5045376021" evidence="13">
    <location>
        <begin position="22"/>
        <end position="692"/>
    </location>
</feature>
<dbReference type="Pfam" id="PF00593">
    <property type="entry name" value="TonB_dep_Rec_b-barrel"/>
    <property type="match status" value="1"/>
</dbReference>
<keyword evidence="9 16" id="KW-0675">Receptor</keyword>
<comment type="caution">
    <text evidence="16">The sequence shown here is derived from an EMBL/GenBank/DDBJ whole genome shotgun (WGS) entry which is preliminary data.</text>
</comment>
<dbReference type="Proteomes" id="UP001589645">
    <property type="component" value="Unassembled WGS sequence"/>
</dbReference>
<accession>A0ABV5HRF5</accession>
<evidence type="ECO:0000256" key="3">
    <source>
        <dbReference type="ARBA" id="ARBA00022448"/>
    </source>
</evidence>
<dbReference type="Gene3D" id="2.170.130.10">
    <property type="entry name" value="TonB-dependent receptor, plug domain"/>
    <property type="match status" value="1"/>
</dbReference>
<feature type="signal peptide" evidence="13">
    <location>
        <begin position="1"/>
        <end position="21"/>
    </location>
</feature>
<dbReference type="PANTHER" id="PTHR30069">
    <property type="entry name" value="TONB-DEPENDENT OUTER MEMBRANE RECEPTOR"/>
    <property type="match status" value="1"/>
</dbReference>
<evidence type="ECO:0000313" key="17">
    <source>
        <dbReference type="Proteomes" id="UP001589645"/>
    </source>
</evidence>
<evidence type="ECO:0000259" key="15">
    <source>
        <dbReference type="Pfam" id="PF07715"/>
    </source>
</evidence>
<evidence type="ECO:0000256" key="7">
    <source>
        <dbReference type="ARBA" id="ARBA00023077"/>
    </source>
</evidence>
<dbReference type="NCBIfam" id="TIGR01785">
    <property type="entry name" value="TonB-hemin"/>
    <property type="match status" value="1"/>
</dbReference>
<dbReference type="InterPro" id="IPR011276">
    <property type="entry name" value="TonB_haem/Hb_rcpt"/>
</dbReference>
<dbReference type="InterPro" id="IPR010949">
    <property type="entry name" value="TonB_Hb/transfer/lactofer_rcpt"/>
</dbReference>
<dbReference type="InterPro" id="IPR036942">
    <property type="entry name" value="Beta-barrel_TonB_sf"/>
</dbReference>
<organism evidence="16 17">
    <name type="scientific">Vibrio olivae</name>
    <dbReference type="NCBI Taxonomy" id="1243002"/>
    <lineage>
        <taxon>Bacteria</taxon>
        <taxon>Pseudomonadati</taxon>
        <taxon>Pseudomonadota</taxon>
        <taxon>Gammaproteobacteria</taxon>
        <taxon>Vibrionales</taxon>
        <taxon>Vibrionaceae</taxon>
        <taxon>Vibrio</taxon>
    </lineage>
</organism>
<evidence type="ECO:0000256" key="8">
    <source>
        <dbReference type="ARBA" id="ARBA00023136"/>
    </source>
</evidence>
<keyword evidence="8 11" id="KW-0472">Membrane</keyword>
<dbReference type="EMBL" id="JBHMEP010000007">
    <property type="protein sequence ID" value="MFB9136841.1"/>
    <property type="molecule type" value="Genomic_DNA"/>
</dbReference>
<evidence type="ECO:0000256" key="10">
    <source>
        <dbReference type="ARBA" id="ARBA00023237"/>
    </source>
</evidence>
<keyword evidence="10 11" id="KW-0998">Cell outer membrane</keyword>
<proteinExistence type="inferred from homology"/>
<evidence type="ECO:0000256" key="2">
    <source>
        <dbReference type="ARBA" id="ARBA00008143"/>
    </source>
</evidence>
<dbReference type="SUPFAM" id="SSF56935">
    <property type="entry name" value="Porins"/>
    <property type="match status" value="1"/>
</dbReference>
<evidence type="ECO:0000256" key="13">
    <source>
        <dbReference type="SAM" id="SignalP"/>
    </source>
</evidence>
<name>A0ABV5HRF5_9VIBR</name>
<evidence type="ECO:0000256" key="1">
    <source>
        <dbReference type="ARBA" id="ARBA00004571"/>
    </source>
</evidence>
<dbReference type="Gene3D" id="2.40.170.20">
    <property type="entry name" value="TonB-dependent receptor, beta-barrel domain"/>
    <property type="match status" value="1"/>
</dbReference>